<keyword evidence="3" id="KW-1185">Reference proteome</keyword>
<dbReference type="EMBL" id="CP134146">
    <property type="protein sequence ID" value="WNC69822.1"/>
    <property type="molecule type" value="Genomic_DNA"/>
</dbReference>
<protein>
    <submittedName>
        <fullName evidence="2">DUF2141 domain-containing protein</fullName>
    </submittedName>
</protein>
<evidence type="ECO:0000313" key="2">
    <source>
        <dbReference type="EMBL" id="WNC69822.1"/>
    </source>
</evidence>
<feature type="chain" id="PRO_5045466649" evidence="1">
    <location>
        <begin position="23"/>
        <end position="143"/>
    </location>
</feature>
<name>A0ABY9TM48_9GAMM</name>
<organism evidence="2 3">
    <name type="scientific">Thalassotalea nanhaiensis</name>
    <dbReference type="NCBI Taxonomy" id="3065648"/>
    <lineage>
        <taxon>Bacteria</taxon>
        <taxon>Pseudomonadati</taxon>
        <taxon>Pseudomonadota</taxon>
        <taxon>Gammaproteobacteria</taxon>
        <taxon>Alteromonadales</taxon>
        <taxon>Colwelliaceae</taxon>
        <taxon>Thalassotalea</taxon>
    </lineage>
</organism>
<evidence type="ECO:0000313" key="3">
    <source>
        <dbReference type="Proteomes" id="UP001248581"/>
    </source>
</evidence>
<evidence type="ECO:0000256" key="1">
    <source>
        <dbReference type="SAM" id="SignalP"/>
    </source>
</evidence>
<dbReference type="Pfam" id="PF09912">
    <property type="entry name" value="DUF2141"/>
    <property type="match status" value="1"/>
</dbReference>
<gene>
    <name evidence="2" type="ORF">RI845_06690</name>
</gene>
<reference evidence="3" key="1">
    <citation type="submission" date="2023-09" db="EMBL/GenBank/DDBJ databases">
        <authorList>
            <person name="Li S."/>
            <person name="Li X."/>
            <person name="Zhang C."/>
            <person name="Zhao Z."/>
        </authorList>
    </citation>
    <scope>NUCLEOTIDE SEQUENCE [LARGE SCALE GENOMIC DNA]</scope>
    <source>
        <strain evidence="3">SQ345</strain>
    </source>
</reference>
<dbReference type="InterPro" id="IPR018673">
    <property type="entry name" value="DUF2141"/>
</dbReference>
<dbReference type="Proteomes" id="UP001248581">
    <property type="component" value="Chromosome"/>
</dbReference>
<keyword evidence="1" id="KW-0732">Signal</keyword>
<sequence>MKNSNLFLTAMISLLVSSAATAAEIEFNILGVNDDSSKVYVQLFKGEENYTKSIPESATITKAQSGKASIHFNNLSKGEYALRYFHDQNSNGKLETNLFGMPVEGYGFSNNAKPNFGPVSYSEIKFIVSEDDSKVINESTVIY</sequence>
<proteinExistence type="predicted"/>
<dbReference type="RefSeq" id="WP_348388964.1">
    <property type="nucleotide sequence ID" value="NZ_CP134146.1"/>
</dbReference>
<accession>A0ABY9TM48</accession>
<feature type="signal peptide" evidence="1">
    <location>
        <begin position="1"/>
        <end position="22"/>
    </location>
</feature>